<keyword evidence="3 6" id="KW-0235">DNA replication</keyword>
<proteinExistence type="inferred from homology"/>
<evidence type="ECO:0000313" key="11">
    <source>
        <dbReference type="Proteomes" id="UP001151699"/>
    </source>
</evidence>
<feature type="transmembrane region" description="Helical" evidence="7">
    <location>
        <begin position="12"/>
        <end position="30"/>
    </location>
</feature>
<sequence>MTYQVVKVLPLVYLVCYCDFCIWLIFNLNVSTGFKRIMQSGSYFPNYFSVEDIIVTQEKIPCIVDANLAGMGCIDQSCETTDLTIGKKIELPLWYAMQFDSNSRYKMLKVQIPDIFQKLSKDICEADSNAVDLGRMNKNFYEFGRYVTRFDNIGHVGPMLVETCRERSRHLMDLTKGSVNEFKNETKLDNAEKELYMKGSKSNELFSKWLLEDVAKIQTANMVSNHRKRKRAAIEMS</sequence>
<evidence type="ECO:0000256" key="5">
    <source>
        <dbReference type="ARBA" id="ARBA00045258"/>
    </source>
</evidence>
<evidence type="ECO:0000256" key="1">
    <source>
        <dbReference type="ARBA" id="ARBA00004123"/>
    </source>
</evidence>
<evidence type="ECO:0000313" key="10">
    <source>
        <dbReference type="EMBL" id="KAJ6638558.1"/>
    </source>
</evidence>
<organism evidence="10 11">
    <name type="scientific">Pseudolycoriella hygida</name>
    <dbReference type="NCBI Taxonomy" id="35572"/>
    <lineage>
        <taxon>Eukaryota</taxon>
        <taxon>Metazoa</taxon>
        <taxon>Ecdysozoa</taxon>
        <taxon>Arthropoda</taxon>
        <taxon>Hexapoda</taxon>
        <taxon>Insecta</taxon>
        <taxon>Pterygota</taxon>
        <taxon>Neoptera</taxon>
        <taxon>Endopterygota</taxon>
        <taxon>Diptera</taxon>
        <taxon>Nematocera</taxon>
        <taxon>Sciaroidea</taxon>
        <taxon>Sciaridae</taxon>
        <taxon>Pseudolycoriella</taxon>
    </lineage>
</organism>
<keyword evidence="7" id="KW-1133">Transmembrane helix</keyword>
<dbReference type="Proteomes" id="UP001151699">
    <property type="component" value="Chromosome X"/>
</dbReference>
<name>A0A9Q0MV53_9DIPT</name>
<evidence type="ECO:0000256" key="6">
    <source>
        <dbReference type="RuleBase" id="RU367161"/>
    </source>
</evidence>
<comment type="similarity">
    <text evidence="2 6">Belongs to the GINS3/PSF3 family.</text>
</comment>
<dbReference type="AlphaFoldDB" id="A0A9Q0MV53"/>
<dbReference type="CDD" id="cd11713">
    <property type="entry name" value="GINS_A_psf3"/>
    <property type="match status" value="1"/>
</dbReference>
<keyword evidence="7" id="KW-0812">Transmembrane</keyword>
<dbReference type="Pfam" id="PF05916">
    <property type="entry name" value="Sld5"/>
    <property type="match status" value="1"/>
</dbReference>
<dbReference type="GO" id="GO:1902975">
    <property type="term" value="P:mitotic DNA replication initiation"/>
    <property type="evidence" value="ECO:0007669"/>
    <property type="project" value="TreeGrafter"/>
</dbReference>
<evidence type="ECO:0000256" key="7">
    <source>
        <dbReference type="SAM" id="Phobius"/>
    </source>
</evidence>
<dbReference type="CDD" id="cd21693">
    <property type="entry name" value="GINS_B_Psf3"/>
    <property type="match status" value="1"/>
</dbReference>
<dbReference type="SUPFAM" id="SSF158573">
    <property type="entry name" value="GINS helical bundle-like"/>
    <property type="match status" value="1"/>
</dbReference>
<dbReference type="InterPro" id="IPR038437">
    <property type="entry name" value="GINS_Psf3_sf"/>
</dbReference>
<comment type="caution">
    <text evidence="10">The sequence shown here is derived from an EMBL/GenBank/DDBJ whole genome shotgun (WGS) entry which is preliminary data.</text>
</comment>
<evidence type="ECO:0000256" key="2">
    <source>
        <dbReference type="ARBA" id="ARBA00006343"/>
    </source>
</evidence>
<comment type="function">
    <text evidence="5">Required for correct functioning of the GINS complex, a complex that plays an essential role in the initiation of DNA replication, and progression of DNA replication forks. GINS complex is a core component of CDC45-MCM-GINS (CMG) helicase, the molecular machine that unwinds template DNA during replication, and around which the replisome is built.</text>
</comment>
<dbReference type="EMBL" id="WJQU01000003">
    <property type="protein sequence ID" value="KAJ6638558.1"/>
    <property type="molecule type" value="Genomic_DNA"/>
</dbReference>
<accession>A0A9Q0MV53</accession>
<feature type="domain" description="GINS subunit" evidence="8">
    <location>
        <begin position="125"/>
        <end position="210"/>
    </location>
</feature>
<evidence type="ECO:0000259" key="9">
    <source>
        <dbReference type="Pfam" id="PF22466"/>
    </source>
</evidence>
<keyword evidence="7" id="KW-0472">Membrane</keyword>
<dbReference type="PANTHER" id="PTHR22768:SF0">
    <property type="entry name" value="DNA REPLICATION COMPLEX GINS PROTEIN PSF3"/>
    <property type="match status" value="1"/>
</dbReference>
<dbReference type="InterPro" id="IPR021151">
    <property type="entry name" value="GINS_A"/>
</dbReference>
<comment type="function">
    <text evidence="6">The GINS complex plays an essential role in the initiation of DNA replication.</text>
</comment>
<evidence type="ECO:0000259" key="8">
    <source>
        <dbReference type="Pfam" id="PF05916"/>
    </source>
</evidence>
<dbReference type="GO" id="GO:0000811">
    <property type="term" value="C:GINS complex"/>
    <property type="evidence" value="ECO:0007669"/>
    <property type="project" value="UniProtKB-UniRule"/>
</dbReference>
<dbReference type="SUPFAM" id="SSF160059">
    <property type="entry name" value="PriA/YqbF domain"/>
    <property type="match status" value="1"/>
</dbReference>
<evidence type="ECO:0000256" key="4">
    <source>
        <dbReference type="ARBA" id="ARBA00023242"/>
    </source>
</evidence>
<dbReference type="InterPro" id="IPR055221">
    <property type="entry name" value="PSF3_N"/>
</dbReference>
<keyword evidence="4 6" id="KW-0539">Nucleus</keyword>
<reference evidence="10" key="1">
    <citation type="submission" date="2022-07" db="EMBL/GenBank/DDBJ databases">
        <authorList>
            <person name="Trinca V."/>
            <person name="Uliana J.V.C."/>
            <person name="Torres T.T."/>
            <person name="Ward R.J."/>
            <person name="Monesi N."/>
        </authorList>
    </citation>
    <scope>NUCLEOTIDE SEQUENCE</scope>
    <source>
        <strain evidence="10">HSMRA1968</strain>
        <tissue evidence="10">Whole embryos</tissue>
    </source>
</reference>
<feature type="domain" description="DNA replication complex GINS protein PSF3 N-terminal" evidence="9">
    <location>
        <begin position="48"/>
        <end position="96"/>
    </location>
</feature>
<keyword evidence="11" id="KW-1185">Reference proteome</keyword>
<dbReference type="PANTHER" id="PTHR22768">
    <property type="entry name" value="DNA REPLICATION COMPLEX GINS PROTEIN PSF3"/>
    <property type="match status" value="1"/>
</dbReference>
<dbReference type="InterPro" id="IPR036224">
    <property type="entry name" value="GINS_bundle-like_dom_sf"/>
</dbReference>
<dbReference type="OrthoDB" id="10251744at2759"/>
<comment type="subunit">
    <text evidence="6">Component of the GINS complex.</text>
</comment>
<dbReference type="Pfam" id="PF22466">
    <property type="entry name" value="PSF3_N"/>
    <property type="match status" value="1"/>
</dbReference>
<dbReference type="Gene3D" id="1.20.58.2050">
    <property type="match status" value="1"/>
</dbReference>
<protein>
    <recommendedName>
        <fullName evidence="6">DNA replication complex GINS protein PSF3</fullName>
    </recommendedName>
</protein>
<evidence type="ECO:0000256" key="3">
    <source>
        <dbReference type="ARBA" id="ARBA00022705"/>
    </source>
</evidence>
<gene>
    <name evidence="10" type="primary">gins3</name>
    <name evidence="10" type="ORF">Bhyg_11295</name>
</gene>
<dbReference type="InterPro" id="IPR010492">
    <property type="entry name" value="GINS_Psf3"/>
</dbReference>
<comment type="subcellular location">
    <subcellularLocation>
        <location evidence="1 6">Nucleus</location>
    </subcellularLocation>
</comment>